<name>A0ABX1W0P9_9SPHI</name>
<comment type="caution">
    <text evidence="4">The sequence shown here is derived from an EMBL/GenBank/DDBJ whole genome shotgun (WGS) entry which is preliminary data.</text>
</comment>
<dbReference type="Gene3D" id="3.40.50.300">
    <property type="entry name" value="P-loop containing nucleotide triphosphate hydrolases"/>
    <property type="match status" value="1"/>
</dbReference>
<dbReference type="Proteomes" id="UP000566071">
    <property type="component" value="Unassembled WGS sequence"/>
</dbReference>
<reference evidence="4 5" key="1">
    <citation type="submission" date="2020-05" db="EMBL/GenBank/DDBJ databases">
        <authorList>
            <person name="Khan S.A."/>
            <person name="Jeon C.O."/>
            <person name="Chun B.H."/>
        </authorList>
    </citation>
    <scope>NUCLEOTIDE SEQUENCE [LARGE SCALE GENOMIC DNA]</scope>
    <source>
        <strain evidence="4 5">S1162</strain>
    </source>
</reference>
<dbReference type="RefSeq" id="WP_175268931.1">
    <property type="nucleotide sequence ID" value="NZ_JABFCR010000005.1"/>
</dbReference>
<comment type="similarity">
    <text evidence="1">Belongs to the sulfotransferase 1 family.</text>
</comment>
<evidence type="ECO:0000313" key="5">
    <source>
        <dbReference type="Proteomes" id="UP000566071"/>
    </source>
</evidence>
<keyword evidence="2" id="KW-0808">Transferase</keyword>
<dbReference type="Pfam" id="PF00685">
    <property type="entry name" value="Sulfotransfer_1"/>
    <property type="match status" value="1"/>
</dbReference>
<dbReference type="InterPro" id="IPR027417">
    <property type="entry name" value="P-loop_NTPase"/>
</dbReference>
<dbReference type="InterPro" id="IPR000863">
    <property type="entry name" value="Sulfotransferase_dom"/>
</dbReference>
<organism evidence="4 5">
    <name type="scientific">Mucilaginibacter humi</name>
    <dbReference type="NCBI Taxonomy" id="2732510"/>
    <lineage>
        <taxon>Bacteria</taxon>
        <taxon>Pseudomonadati</taxon>
        <taxon>Bacteroidota</taxon>
        <taxon>Sphingobacteriia</taxon>
        <taxon>Sphingobacteriales</taxon>
        <taxon>Sphingobacteriaceae</taxon>
        <taxon>Mucilaginibacter</taxon>
    </lineage>
</organism>
<accession>A0ABX1W0P9</accession>
<proteinExistence type="inferred from homology"/>
<sequence>MAGFISKKRQYRFRAFLTALLGNGDLNINQMRTDGIFSSRHIFDDATDMDSSYLYDEEVKQLLPEVFTQVVSEYTKERLFVKIHDAYTLNNAGIPIVPAEPTLCALYFIRNPLDVAGSFANHNAGPIDEAIHTMNKPRGTLAKQKRPIGEVNTNNQFAQLMLSWSGHAESWTAPEVPFPVMVLRYEDMLHDQLNTFSKAVAFMGLDKTREQIEKAIFESRFEKLKEQEKEKGFMEKNRNTESFFRSGKAGGWMNELTPEQVKSIVDNHREVMEKYNYPIPDLANK</sequence>
<gene>
    <name evidence="4" type="ORF">HK413_01875</name>
</gene>
<evidence type="ECO:0000256" key="2">
    <source>
        <dbReference type="ARBA" id="ARBA00022679"/>
    </source>
</evidence>
<dbReference type="SUPFAM" id="SSF52540">
    <property type="entry name" value="P-loop containing nucleoside triphosphate hydrolases"/>
    <property type="match status" value="1"/>
</dbReference>
<protein>
    <submittedName>
        <fullName evidence="4">Sulfotransferase domain-containing protein</fullName>
    </submittedName>
</protein>
<evidence type="ECO:0000256" key="1">
    <source>
        <dbReference type="ARBA" id="ARBA00005771"/>
    </source>
</evidence>
<evidence type="ECO:0000259" key="3">
    <source>
        <dbReference type="Pfam" id="PF00685"/>
    </source>
</evidence>
<evidence type="ECO:0000313" key="4">
    <source>
        <dbReference type="EMBL" id="NNU33231.1"/>
    </source>
</evidence>
<feature type="domain" description="Sulfotransferase" evidence="3">
    <location>
        <begin position="105"/>
        <end position="274"/>
    </location>
</feature>
<dbReference type="EMBL" id="JABFCR010000005">
    <property type="protein sequence ID" value="NNU33231.1"/>
    <property type="molecule type" value="Genomic_DNA"/>
</dbReference>
<dbReference type="PANTHER" id="PTHR11783">
    <property type="entry name" value="SULFOTRANSFERASE SULT"/>
    <property type="match status" value="1"/>
</dbReference>
<keyword evidence="5" id="KW-1185">Reference proteome</keyword>